<keyword evidence="3" id="KW-1185">Reference proteome</keyword>
<dbReference type="Proteomes" id="UP000001035">
    <property type="component" value="Chromosome 1"/>
</dbReference>
<protein>
    <submittedName>
        <fullName evidence="2">Uncharacterized protein</fullName>
    </submittedName>
</protein>
<name>B4EB53_BURCJ</name>
<evidence type="ECO:0000313" key="2">
    <source>
        <dbReference type="EMBL" id="CAR53268.1"/>
    </source>
</evidence>
<accession>B4EB53</accession>
<dbReference type="HOGENOM" id="CLU_2300442_0_0_4"/>
<dbReference type="RefSeq" id="WP_006486852.1">
    <property type="nucleotide sequence ID" value="NC_011000.1"/>
</dbReference>
<evidence type="ECO:0000313" key="3">
    <source>
        <dbReference type="Proteomes" id="UP000001035"/>
    </source>
</evidence>
<reference evidence="2 3" key="1">
    <citation type="journal article" date="2009" name="J. Bacteriol.">
        <title>The genome of Burkholderia cenocepacia J2315, an epidemic pathogen of cystic fibrosis patients.</title>
        <authorList>
            <person name="Holden M.T."/>
            <person name="Seth-Smith H.M."/>
            <person name="Crossman L.C."/>
            <person name="Sebaihia M."/>
            <person name="Bentley S.D."/>
            <person name="Cerdeno-Tarraga A.M."/>
            <person name="Thomson N.R."/>
            <person name="Bason N."/>
            <person name="Quail M.A."/>
            <person name="Sharp S."/>
            <person name="Cherevach I."/>
            <person name="Churcher C."/>
            <person name="Goodhead I."/>
            <person name="Hauser H."/>
            <person name="Holroyd N."/>
            <person name="Mungall K."/>
            <person name="Scott P."/>
            <person name="Walker D."/>
            <person name="White B."/>
            <person name="Rose H."/>
            <person name="Iversen P."/>
            <person name="Mil-Homens D."/>
            <person name="Rocha E.P."/>
            <person name="Fialho A.M."/>
            <person name="Baldwin A."/>
            <person name="Dowson C."/>
            <person name="Barrell B.G."/>
            <person name="Govan J.R."/>
            <person name="Vandamme P."/>
            <person name="Hart C.A."/>
            <person name="Mahenthiralingam E."/>
            <person name="Parkhill J."/>
        </authorList>
    </citation>
    <scope>NUCLEOTIDE SEQUENCE [LARGE SCALE GENOMIC DNA]</scope>
    <source>
        <strain evidence="3">ATCC BAA-245 / DSM 16553 / LMG 16656 / NCTC 13227 / J2315 / CF5610</strain>
    </source>
</reference>
<sequence>MGIKEDLAERKAGFVSLRALLEDICAHENVTLQEAATWLSEKLAPLDEDDSPTWHEFEPGRGVHGITGSRSTTAWRALQHIVREGKFATSWELNPDDIPF</sequence>
<gene>
    <name evidence="2" type="ORF">BCAL2962a</name>
</gene>
<proteinExistence type="predicted"/>
<feature type="compositionally biased region" description="Basic and acidic residues" evidence="1">
    <location>
        <begin position="52"/>
        <end position="61"/>
    </location>
</feature>
<dbReference type="KEGG" id="bcj:BCAL2962a"/>
<dbReference type="BioCyc" id="BCEN216591:G1G1V-3273-MONOMER"/>
<dbReference type="EMBL" id="AM747720">
    <property type="protein sequence ID" value="CAR53268.1"/>
    <property type="molecule type" value="Genomic_DNA"/>
</dbReference>
<organism evidence="2 3">
    <name type="scientific">Burkholderia cenocepacia (strain ATCC BAA-245 / DSM 16553 / LMG 16656 / NCTC 13227 / J2315 / CF5610)</name>
    <name type="common">Burkholderia cepacia (strain J2315)</name>
    <dbReference type="NCBI Taxonomy" id="216591"/>
    <lineage>
        <taxon>Bacteria</taxon>
        <taxon>Pseudomonadati</taxon>
        <taxon>Pseudomonadota</taxon>
        <taxon>Betaproteobacteria</taxon>
        <taxon>Burkholderiales</taxon>
        <taxon>Burkholderiaceae</taxon>
        <taxon>Burkholderia</taxon>
        <taxon>Burkholderia cepacia complex</taxon>
    </lineage>
</organism>
<dbReference type="AlphaFoldDB" id="B4EB53"/>
<evidence type="ECO:0000256" key="1">
    <source>
        <dbReference type="SAM" id="MobiDB-lite"/>
    </source>
</evidence>
<feature type="region of interest" description="Disordered" evidence="1">
    <location>
        <begin position="49"/>
        <end position="68"/>
    </location>
</feature>